<dbReference type="Gene3D" id="3.30.230.10">
    <property type="match status" value="1"/>
</dbReference>
<reference evidence="6 7" key="1">
    <citation type="submission" date="2016-06" db="EMBL/GenBank/DDBJ databases">
        <authorList>
            <person name="Kjaerup R.B."/>
            <person name="Dalgaard T.S."/>
            <person name="Juul-Madsen H.R."/>
        </authorList>
    </citation>
    <scope>NUCLEOTIDE SEQUENCE [LARGE SCALE GENOMIC DNA]</scope>
    <source>
        <strain evidence="6 7">DSM 43821</strain>
    </source>
</reference>
<dbReference type="PROSITE" id="PS00301">
    <property type="entry name" value="G_TR_1"/>
    <property type="match status" value="1"/>
</dbReference>
<dbReference type="Proteomes" id="UP000198228">
    <property type="component" value="Chromosome I"/>
</dbReference>
<dbReference type="GO" id="GO:0032790">
    <property type="term" value="P:ribosome disassembly"/>
    <property type="evidence" value="ECO:0007669"/>
    <property type="project" value="TreeGrafter"/>
</dbReference>
<dbReference type="InterPro" id="IPR031157">
    <property type="entry name" value="G_TR_CS"/>
</dbReference>
<sequence length="670" mass="72099">MKTLNIGILAHVDAGKTSLTERLLHAVGVIDDLGSVDDGTTRTDSMALERQRGITIRSAVASFVVDGVTVNLIDTPGHPDFIAEVERVLDLLDGVVLVVSAVEGVQAQTRVLMRTLQRLRLPTLIFINKIDRAGADPDRVLRDLAARLTPAVVATGAVHGAGTPAARCVPHPDTDPGFTRRLLDLLTAHDDALLSEYVEDERRLTGRRLRQALAAQTRQALVHPVFAGSAITGAGVAPLIAGLTELLPVAEDGADGPASGTVFKVQRGPSGERIAYVRLFGGTVRVRDRLPVGAGRLATVTGIEVFDRGATVRDVAVGAGRIALLRGLGDVRIGDPVGVARRTRSTGGRHFALPTLETVVVPEREADRGALHAALSQLAEQDPLINVRLDEVRREITVSLYGEVQKEVIQATLAEEYGVAVGFRETTTVYVERLVGTGAAVELIGVAPNPFLATVGLRVAPTATGSGFRFRLGVELGSMPPAFFTAVEETVRAALRQGLRGWQVLDCEVTMTHAGYWARQSHSHGTFDKSMSSTAGDFRNLTPLVLIEALRGAGTRVQEPMHRFRLEIPGDALSAVLPVLARLDAVPHATRTRGSSYVVEGDVPARRVHAVQQRLPTLTRGEGIFESTFDHHRPVHGEPPTRPRTDHDPTDRKEYLLAVARRVTARRGER</sequence>
<dbReference type="Gene3D" id="3.40.50.300">
    <property type="entry name" value="P-loop containing nucleotide triphosphate hydrolases"/>
    <property type="match status" value="1"/>
</dbReference>
<evidence type="ECO:0000313" key="6">
    <source>
        <dbReference type="EMBL" id="SCF20048.1"/>
    </source>
</evidence>
<feature type="region of interest" description="Disordered" evidence="4">
    <location>
        <begin position="629"/>
        <end position="652"/>
    </location>
</feature>
<evidence type="ECO:0000256" key="1">
    <source>
        <dbReference type="ARBA" id="ARBA00022741"/>
    </source>
</evidence>
<dbReference type="NCBIfam" id="TIGR00231">
    <property type="entry name" value="small_GTP"/>
    <property type="match status" value="1"/>
</dbReference>
<protein>
    <submittedName>
        <fullName evidence="6">Ribosomal protection tetracycline resistance protein</fullName>
    </submittedName>
</protein>
<dbReference type="SUPFAM" id="SSF54980">
    <property type="entry name" value="EF-G C-terminal domain-like"/>
    <property type="match status" value="2"/>
</dbReference>
<dbReference type="InterPro" id="IPR005517">
    <property type="entry name" value="Transl_elong_EFG/EF2_IV"/>
</dbReference>
<dbReference type="Gene3D" id="2.40.30.10">
    <property type="entry name" value="Translation factors"/>
    <property type="match status" value="1"/>
</dbReference>
<evidence type="ECO:0000259" key="5">
    <source>
        <dbReference type="PROSITE" id="PS51722"/>
    </source>
</evidence>
<dbReference type="RefSeq" id="WP_088961973.1">
    <property type="nucleotide sequence ID" value="NZ_LT607410.1"/>
</dbReference>
<dbReference type="PRINTS" id="PR01037">
    <property type="entry name" value="TCRTETOQM"/>
</dbReference>
<name>A0A1C4YH77_9ACTN</name>
<dbReference type="PANTHER" id="PTHR43261:SF1">
    <property type="entry name" value="RIBOSOME-RELEASING FACTOR 2, MITOCHONDRIAL"/>
    <property type="match status" value="1"/>
</dbReference>
<dbReference type="InterPro" id="IPR009000">
    <property type="entry name" value="Transl_B-barrel_sf"/>
</dbReference>
<dbReference type="InterPro" id="IPR041095">
    <property type="entry name" value="EFG_II"/>
</dbReference>
<dbReference type="SUPFAM" id="SSF52540">
    <property type="entry name" value="P-loop containing nucleoside triphosphate hydrolases"/>
    <property type="match status" value="1"/>
</dbReference>
<dbReference type="AlphaFoldDB" id="A0A1C4YH77"/>
<dbReference type="InterPro" id="IPR020568">
    <property type="entry name" value="Ribosomal_Su5_D2-typ_SF"/>
</dbReference>
<dbReference type="PANTHER" id="PTHR43261">
    <property type="entry name" value="TRANSLATION ELONGATION FACTOR G-RELATED"/>
    <property type="match status" value="1"/>
</dbReference>
<dbReference type="InterPro" id="IPR000640">
    <property type="entry name" value="EFG_V-like"/>
</dbReference>
<evidence type="ECO:0000256" key="4">
    <source>
        <dbReference type="SAM" id="MobiDB-lite"/>
    </source>
</evidence>
<dbReference type="InterPro" id="IPR027417">
    <property type="entry name" value="P-loop_NTPase"/>
</dbReference>
<accession>A0A1C4YH77</accession>
<dbReference type="Pfam" id="PF00679">
    <property type="entry name" value="EFG_C"/>
    <property type="match status" value="1"/>
</dbReference>
<dbReference type="Pfam" id="PF03764">
    <property type="entry name" value="EFG_IV"/>
    <property type="match status" value="1"/>
</dbReference>
<dbReference type="InterPro" id="IPR000795">
    <property type="entry name" value="T_Tr_GTP-bd_dom"/>
</dbReference>
<dbReference type="SUPFAM" id="SSF50447">
    <property type="entry name" value="Translation proteins"/>
    <property type="match status" value="1"/>
</dbReference>
<dbReference type="PROSITE" id="PS51722">
    <property type="entry name" value="G_TR_2"/>
    <property type="match status" value="1"/>
</dbReference>
<dbReference type="CDD" id="cd04168">
    <property type="entry name" value="TetM_like"/>
    <property type="match status" value="1"/>
</dbReference>
<feature type="domain" description="Tr-type G" evidence="5">
    <location>
        <begin position="1"/>
        <end position="251"/>
    </location>
</feature>
<dbReference type="GO" id="GO:0003924">
    <property type="term" value="F:GTPase activity"/>
    <property type="evidence" value="ECO:0007669"/>
    <property type="project" value="InterPro"/>
</dbReference>
<dbReference type="SUPFAM" id="SSF54211">
    <property type="entry name" value="Ribosomal protein S5 domain 2-like"/>
    <property type="match status" value="1"/>
</dbReference>
<keyword evidence="3" id="KW-0342">GTP-binding</keyword>
<dbReference type="Pfam" id="PF00009">
    <property type="entry name" value="GTP_EFTU"/>
    <property type="match status" value="1"/>
</dbReference>
<organism evidence="6 7">
    <name type="scientific">Micromonospora purpureochromogenes</name>
    <dbReference type="NCBI Taxonomy" id="47872"/>
    <lineage>
        <taxon>Bacteria</taxon>
        <taxon>Bacillati</taxon>
        <taxon>Actinomycetota</taxon>
        <taxon>Actinomycetes</taxon>
        <taxon>Micromonosporales</taxon>
        <taxon>Micromonosporaceae</taxon>
        <taxon>Micromonospora</taxon>
    </lineage>
</organism>
<dbReference type="SMART" id="SM00889">
    <property type="entry name" value="EFG_IV"/>
    <property type="match status" value="1"/>
</dbReference>
<dbReference type="InterPro" id="IPR035647">
    <property type="entry name" value="EFG_III/V"/>
</dbReference>
<dbReference type="GO" id="GO:0006412">
    <property type="term" value="P:translation"/>
    <property type="evidence" value="ECO:0007669"/>
    <property type="project" value="UniProtKB-KW"/>
</dbReference>
<dbReference type="EMBL" id="LT607410">
    <property type="protein sequence ID" value="SCF20048.1"/>
    <property type="molecule type" value="Genomic_DNA"/>
</dbReference>
<evidence type="ECO:0000256" key="2">
    <source>
        <dbReference type="ARBA" id="ARBA00022917"/>
    </source>
</evidence>
<dbReference type="PRINTS" id="PR00315">
    <property type="entry name" value="ELONGATNFCT"/>
</dbReference>
<evidence type="ECO:0000256" key="3">
    <source>
        <dbReference type="ARBA" id="ARBA00023134"/>
    </source>
</evidence>
<dbReference type="InterPro" id="IPR005225">
    <property type="entry name" value="Small_GTP-bd"/>
</dbReference>
<keyword evidence="2" id="KW-0648">Protein biosynthesis</keyword>
<dbReference type="Pfam" id="PF14492">
    <property type="entry name" value="EFG_III"/>
    <property type="match status" value="1"/>
</dbReference>
<dbReference type="GO" id="GO:0005525">
    <property type="term" value="F:GTP binding"/>
    <property type="evidence" value="ECO:0007669"/>
    <property type="project" value="UniProtKB-KW"/>
</dbReference>
<proteinExistence type="predicted"/>
<keyword evidence="1" id="KW-0547">Nucleotide-binding</keyword>
<dbReference type="Gene3D" id="3.30.70.870">
    <property type="entry name" value="Elongation Factor G (Translational Gtpase), domain 3"/>
    <property type="match status" value="1"/>
</dbReference>
<evidence type="ECO:0000313" key="7">
    <source>
        <dbReference type="Proteomes" id="UP000198228"/>
    </source>
</evidence>
<gene>
    <name evidence="6" type="ORF">GA0074696_3380</name>
</gene>
<dbReference type="InterPro" id="IPR014721">
    <property type="entry name" value="Ribsml_uS5_D2-typ_fold_subgr"/>
</dbReference>